<evidence type="ECO:0000256" key="1">
    <source>
        <dbReference type="SAM" id="SignalP"/>
    </source>
</evidence>
<dbReference type="RefSeq" id="WP_104516190.1">
    <property type="nucleotide sequence ID" value="NZ_MQVW01000012.1"/>
</dbReference>
<dbReference type="EMBL" id="PTJE01000007">
    <property type="protein sequence ID" value="PPK93233.1"/>
    <property type="molecule type" value="Genomic_DNA"/>
</dbReference>
<proteinExistence type="predicted"/>
<dbReference type="PROSITE" id="PS51257">
    <property type="entry name" value="PROKAR_LIPOPROTEIN"/>
    <property type="match status" value="1"/>
</dbReference>
<gene>
    <name evidence="2" type="ORF">LY01_02518</name>
</gene>
<evidence type="ECO:0000313" key="2">
    <source>
        <dbReference type="EMBL" id="PPK93233.1"/>
    </source>
</evidence>
<organism evidence="2 3">
    <name type="scientific">Nonlabens xylanidelens</name>
    <dbReference type="NCBI Taxonomy" id="191564"/>
    <lineage>
        <taxon>Bacteria</taxon>
        <taxon>Pseudomonadati</taxon>
        <taxon>Bacteroidota</taxon>
        <taxon>Flavobacteriia</taxon>
        <taxon>Flavobacteriales</taxon>
        <taxon>Flavobacteriaceae</taxon>
        <taxon>Nonlabens</taxon>
    </lineage>
</organism>
<sequence length="171" mass="19701">MYKYTLLIAMILLISSCKSNQQITTKSDQKISCPIDGTCSFEVLKNKELLILEDEFKNTYHELKPADGKVVLKYEYKRNTNPEISDDNYSEIVFIEIDENITDLDLTDQFLGNAKVSYNRLCFCRGATGIYKVKKGHLKISKDDKKYELALDFMVEEVPQVVTSIKESFEL</sequence>
<reference evidence="2 3" key="1">
    <citation type="submission" date="2018-02" db="EMBL/GenBank/DDBJ databases">
        <title>Genomic Encyclopedia of Archaeal and Bacterial Type Strains, Phase II (KMG-II): from individual species to whole genera.</title>
        <authorList>
            <person name="Goeker M."/>
        </authorList>
    </citation>
    <scope>NUCLEOTIDE SEQUENCE [LARGE SCALE GENOMIC DNA]</scope>
    <source>
        <strain evidence="2 3">DSM 16809</strain>
    </source>
</reference>
<name>A0A2S6IGA2_9FLAO</name>
<accession>A0A2S6IGA2</accession>
<protein>
    <recommendedName>
        <fullName evidence="4">Lipoprotein</fullName>
    </recommendedName>
</protein>
<evidence type="ECO:0008006" key="4">
    <source>
        <dbReference type="Google" id="ProtNLM"/>
    </source>
</evidence>
<evidence type="ECO:0000313" key="3">
    <source>
        <dbReference type="Proteomes" id="UP000239002"/>
    </source>
</evidence>
<dbReference type="AlphaFoldDB" id="A0A2S6IGA2"/>
<keyword evidence="1" id="KW-0732">Signal</keyword>
<feature type="signal peptide" evidence="1">
    <location>
        <begin position="1"/>
        <end position="21"/>
    </location>
</feature>
<feature type="chain" id="PRO_5015758827" description="Lipoprotein" evidence="1">
    <location>
        <begin position="22"/>
        <end position="171"/>
    </location>
</feature>
<dbReference type="Proteomes" id="UP000239002">
    <property type="component" value="Unassembled WGS sequence"/>
</dbReference>
<keyword evidence="3" id="KW-1185">Reference proteome</keyword>
<comment type="caution">
    <text evidence="2">The sequence shown here is derived from an EMBL/GenBank/DDBJ whole genome shotgun (WGS) entry which is preliminary data.</text>
</comment>
<dbReference type="OrthoDB" id="1447646at2"/>